<dbReference type="InterPro" id="IPR049326">
    <property type="entry name" value="Rhodopsin_dom_fungi"/>
</dbReference>
<feature type="transmembrane region" description="Helical" evidence="7">
    <location>
        <begin position="241"/>
        <end position="263"/>
    </location>
</feature>
<organism evidence="10 11">
    <name type="scientific">Magnaporthiopsis poae (strain ATCC 64411 / 73-15)</name>
    <name type="common">Kentucky bluegrass fungus</name>
    <name type="synonym">Magnaporthe poae</name>
    <dbReference type="NCBI Taxonomy" id="644358"/>
    <lineage>
        <taxon>Eukaryota</taxon>
        <taxon>Fungi</taxon>
        <taxon>Dikarya</taxon>
        <taxon>Ascomycota</taxon>
        <taxon>Pezizomycotina</taxon>
        <taxon>Sordariomycetes</taxon>
        <taxon>Sordariomycetidae</taxon>
        <taxon>Magnaporthales</taxon>
        <taxon>Magnaporthaceae</taxon>
        <taxon>Magnaporthiopsis</taxon>
    </lineage>
</organism>
<comment type="subcellular location">
    <subcellularLocation>
        <location evidence="1">Membrane</location>
        <topology evidence="1">Multi-pass membrane protein</topology>
    </subcellularLocation>
</comment>
<dbReference type="Pfam" id="PF20684">
    <property type="entry name" value="Fung_rhodopsin"/>
    <property type="match status" value="1"/>
</dbReference>
<dbReference type="PANTHER" id="PTHR33048">
    <property type="entry name" value="PTH11-LIKE INTEGRAL MEMBRANE PROTEIN (AFU_ORTHOLOGUE AFUA_5G11245)"/>
    <property type="match status" value="1"/>
</dbReference>
<dbReference type="VEuPathDB" id="FungiDB:MAPG_11471"/>
<feature type="transmembrane region" description="Helical" evidence="7">
    <location>
        <begin position="50"/>
        <end position="70"/>
    </location>
</feature>
<evidence type="ECO:0000256" key="2">
    <source>
        <dbReference type="ARBA" id="ARBA00022692"/>
    </source>
</evidence>
<evidence type="ECO:0000256" key="1">
    <source>
        <dbReference type="ARBA" id="ARBA00004141"/>
    </source>
</evidence>
<dbReference type="EnsemblFungi" id="MAPG_11471T0">
    <property type="protein sequence ID" value="MAPG_11471T0"/>
    <property type="gene ID" value="MAPG_11471"/>
</dbReference>
<evidence type="ECO:0000256" key="6">
    <source>
        <dbReference type="SAM" id="MobiDB-lite"/>
    </source>
</evidence>
<sequence>MQPSPASEPGKLASQSRRPPPKHPFPPPIMAEPAPSGPFQDVGPSLRTTAATMVSLTVAFMAVRLSMLAIKHRFGWEDGLLCFGWSSYIGMCTSEALATRYDFGKTLSGVAPENLENMRLLSGLVGSITWSVAVTSVKGSYAVLYMRFLQHTGRDWVVPLNTAVLIFLVCQAIEEVSVVVFQCVPIEAQWKPDVDGACYRLTPMWICGFVFNFATNLILFLQPIPAVWSLSFTTTAKKLGIIAMLSLGLLACVISVARLFAIIRLVQEGYDPHEHAIAVIWCQVEVGTLIICSCVPHLHQVAFRIEPLRKLLNLEATNHQNMQQGLVSRPTEKWRSRIKSFKGLGVVGGVVVVDEERAIDAGTAQTNTGATTTTSGEKTALKSMLTRCQSVVSSPRNGRGSAKGRAAIGDVRSSVTIVPETIARTATHSTA</sequence>
<gene>
    <name evidence="9" type="ORF">MAPG_11471</name>
</gene>
<feature type="domain" description="Rhodopsin" evidence="8">
    <location>
        <begin position="68"/>
        <end position="301"/>
    </location>
</feature>
<dbReference type="GO" id="GO:0016020">
    <property type="term" value="C:membrane"/>
    <property type="evidence" value="ECO:0007669"/>
    <property type="project" value="UniProtKB-SubCell"/>
</dbReference>
<dbReference type="InterPro" id="IPR052337">
    <property type="entry name" value="SAT4-like"/>
</dbReference>
<keyword evidence="11" id="KW-1185">Reference proteome</keyword>
<reference evidence="10" key="4">
    <citation type="journal article" date="2015" name="G3 (Bethesda)">
        <title>Genome sequences of three phytopathogenic species of the Magnaporthaceae family of fungi.</title>
        <authorList>
            <person name="Okagaki L.H."/>
            <person name="Nunes C.C."/>
            <person name="Sailsbery J."/>
            <person name="Clay B."/>
            <person name="Brown D."/>
            <person name="John T."/>
            <person name="Oh Y."/>
            <person name="Young N."/>
            <person name="Fitzgerald M."/>
            <person name="Haas B.J."/>
            <person name="Zeng Q."/>
            <person name="Young S."/>
            <person name="Adiconis X."/>
            <person name="Fan L."/>
            <person name="Levin J.Z."/>
            <person name="Mitchell T.K."/>
            <person name="Okubara P.A."/>
            <person name="Farman M.L."/>
            <person name="Kohn L.M."/>
            <person name="Birren B."/>
            <person name="Ma L.-J."/>
            <person name="Dean R.A."/>
        </authorList>
    </citation>
    <scope>NUCLEOTIDE SEQUENCE</scope>
    <source>
        <strain evidence="10">ATCC 64411 / 73-15</strain>
    </source>
</reference>
<dbReference type="Proteomes" id="UP000011715">
    <property type="component" value="Unassembled WGS sequence"/>
</dbReference>
<evidence type="ECO:0000256" key="5">
    <source>
        <dbReference type="ARBA" id="ARBA00038359"/>
    </source>
</evidence>
<proteinExistence type="inferred from homology"/>
<feature type="region of interest" description="Disordered" evidence="6">
    <location>
        <begin position="1"/>
        <end position="42"/>
    </location>
</feature>
<evidence type="ECO:0000259" key="8">
    <source>
        <dbReference type="Pfam" id="PF20684"/>
    </source>
</evidence>
<dbReference type="OrthoDB" id="5413793at2759"/>
<dbReference type="AlphaFoldDB" id="A0A0C4EFC8"/>
<accession>A0A0C4EFC8</accession>
<comment type="similarity">
    <text evidence="5">Belongs to the SAT4 family.</text>
</comment>
<keyword evidence="4 7" id="KW-0472">Membrane</keyword>
<reference evidence="9" key="3">
    <citation type="submission" date="2011-03" db="EMBL/GenBank/DDBJ databases">
        <title>Annotation of Magnaporthe poae ATCC 64411.</title>
        <authorList>
            <person name="Ma L.-J."/>
            <person name="Dead R."/>
            <person name="Young S.K."/>
            <person name="Zeng Q."/>
            <person name="Gargeya S."/>
            <person name="Fitzgerald M."/>
            <person name="Haas B."/>
            <person name="Abouelleil A."/>
            <person name="Alvarado L."/>
            <person name="Arachchi H.M."/>
            <person name="Berlin A."/>
            <person name="Brown A."/>
            <person name="Chapman S.B."/>
            <person name="Chen Z."/>
            <person name="Dunbar C."/>
            <person name="Freedman E."/>
            <person name="Gearin G."/>
            <person name="Gellesch M."/>
            <person name="Goldberg J."/>
            <person name="Griggs A."/>
            <person name="Gujja S."/>
            <person name="Heiman D."/>
            <person name="Howarth C."/>
            <person name="Larson L."/>
            <person name="Lui A."/>
            <person name="MacDonald P.J.P."/>
            <person name="Mehta T."/>
            <person name="Montmayeur A."/>
            <person name="Murphy C."/>
            <person name="Neiman D."/>
            <person name="Pearson M."/>
            <person name="Priest M."/>
            <person name="Roberts A."/>
            <person name="Saif S."/>
            <person name="Shea T."/>
            <person name="Shenoy N."/>
            <person name="Sisk P."/>
            <person name="Stolte C."/>
            <person name="Sykes S."/>
            <person name="Yandava C."/>
            <person name="Wortman J."/>
            <person name="Nusbaum C."/>
            <person name="Birren B."/>
        </authorList>
    </citation>
    <scope>NUCLEOTIDE SEQUENCE</scope>
    <source>
        <strain evidence="9">ATCC 64411</strain>
    </source>
</reference>
<evidence type="ECO:0000256" key="4">
    <source>
        <dbReference type="ARBA" id="ARBA00023136"/>
    </source>
</evidence>
<feature type="transmembrane region" description="Helical" evidence="7">
    <location>
        <begin position="201"/>
        <end position="221"/>
    </location>
</feature>
<dbReference type="EMBL" id="ADBL01002828">
    <property type="status" value="NOT_ANNOTATED_CDS"/>
    <property type="molecule type" value="Genomic_DNA"/>
</dbReference>
<reference evidence="11" key="1">
    <citation type="submission" date="2010-05" db="EMBL/GenBank/DDBJ databases">
        <title>The genome sequence of Magnaporthe poae strain ATCC 64411.</title>
        <authorList>
            <person name="Ma L.-J."/>
            <person name="Dead R."/>
            <person name="Young S."/>
            <person name="Zeng Q."/>
            <person name="Koehrsen M."/>
            <person name="Alvarado L."/>
            <person name="Berlin A."/>
            <person name="Chapman S.B."/>
            <person name="Chen Z."/>
            <person name="Freedman E."/>
            <person name="Gellesch M."/>
            <person name="Goldberg J."/>
            <person name="Griggs A."/>
            <person name="Gujja S."/>
            <person name="Heilman E.R."/>
            <person name="Heiman D."/>
            <person name="Hepburn T."/>
            <person name="Howarth C."/>
            <person name="Jen D."/>
            <person name="Larson L."/>
            <person name="Mehta T."/>
            <person name="Neiman D."/>
            <person name="Pearson M."/>
            <person name="Roberts A."/>
            <person name="Saif S."/>
            <person name="Shea T."/>
            <person name="Shenoy N."/>
            <person name="Sisk P."/>
            <person name="Stolte C."/>
            <person name="Sykes S."/>
            <person name="Walk T."/>
            <person name="White J."/>
            <person name="Yandava C."/>
            <person name="Haas B."/>
            <person name="Nusbaum C."/>
            <person name="Birren B."/>
        </authorList>
    </citation>
    <scope>NUCLEOTIDE SEQUENCE [LARGE SCALE GENOMIC DNA]</scope>
    <source>
        <strain evidence="11">ATCC 64411 / 73-15</strain>
    </source>
</reference>
<keyword evidence="3 7" id="KW-1133">Transmembrane helix</keyword>
<dbReference type="eggNOG" id="ENOG502R8IA">
    <property type="taxonomic scope" value="Eukaryota"/>
</dbReference>
<dbReference type="PANTHER" id="PTHR33048:SF123">
    <property type="entry name" value="INTEGRAL MEMBRANE PROTEIN"/>
    <property type="match status" value="1"/>
</dbReference>
<evidence type="ECO:0000313" key="11">
    <source>
        <dbReference type="Proteomes" id="UP000011715"/>
    </source>
</evidence>
<keyword evidence="2 7" id="KW-0812">Transmembrane</keyword>
<evidence type="ECO:0000256" key="3">
    <source>
        <dbReference type="ARBA" id="ARBA00022989"/>
    </source>
</evidence>
<dbReference type="EMBL" id="GL876981">
    <property type="protein sequence ID" value="KLU92526.1"/>
    <property type="molecule type" value="Genomic_DNA"/>
</dbReference>
<reference evidence="10" key="5">
    <citation type="submission" date="2015-06" db="UniProtKB">
        <authorList>
            <consortium name="EnsemblFungi"/>
        </authorList>
    </citation>
    <scope>IDENTIFICATION</scope>
    <source>
        <strain evidence="10">ATCC 64411</strain>
    </source>
</reference>
<name>A0A0C4EFC8_MAGP6</name>
<evidence type="ECO:0000256" key="7">
    <source>
        <dbReference type="SAM" id="Phobius"/>
    </source>
</evidence>
<protein>
    <recommendedName>
        <fullName evidence="8">Rhodopsin domain-containing protein</fullName>
    </recommendedName>
</protein>
<reference evidence="9" key="2">
    <citation type="submission" date="2010-05" db="EMBL/GenBank/DDBJ databases">
        <title>The Genome Sequence of Magnaporthe poae strain ATCC 64411.</title>
        <authorList>
            <consortium name="The Broad Institute Genome Sequencing Platform"/>
            <consortium name="Broad Institute Genome Sequencing Center for Infectious Disease"/>
            <person name="Ma L.-J."/>
            <person name="Dead R."/>
            <person name="Young S."/>
            <person name="Zeng Q."/>
            <person name="Koehrsen M."/>
            <person name="Alvarado L."/>
            <person name="Berlin A."/>
            <person name="Chapman S.B."/>
            <person name="Chen Z."/>
            <person name="Freedman E."/>
            <person name="Gellesch M."/>
            <person name="Goldberg J."/>
            <person name="Griggs A."/>
            <person name="Gujja S."/>
            <person name="Heilman E.R."/>
            <person name="Heiman D."/>
            <person name="Hepburn T."/>
            <person name="Howarth C."/>
            <person name="Jen D."/>
            <person name="Larson L."/>
            <person name="Mehta T."/>
            <person name="Neiman D."/>
            <person name="Pearson M."/>
            <person name="Roberts A."/>
            <person name="Saif S."/>
            <person name="Shea T."/>
            <person name="Shenoy N."/>
            <person name="Sisk P."/>
            <person name="Stolte C."/>
            <person name="Sykes S."/>
            <person name="Walk T."/>
            <person name="White J."/>
            <person name="Yandava C."/>
            <person name="Haas B."/>
            <person name="Nusbaum C."/>
            <person name="Birren B."/>
        </authorList>
    </citation>
    <scope>NUCLEOTIDE SEQUENCE</scope>
    <source>
        <strain evidence="9">ATCC 64411</strain>
    </source>
</reference>
<evidence type="ECO:0000313" key="10">
    <source>
        <dbReference type="EnsemblFungi" id="MAPG_11471T0"/>
    </source>
</evidence>
<evidence type="ECO:0000313" key="9">
    <source>
        <dbReference type="EMBL" id="KLU92526.1"/>
    </source>
</evidence>